<comment type="caution">
    <text evidence="6">The sequence shown here is derived from an EMBL/GenBank/DDBJ whole genome shotgun (WGS) entry which is preliminary data.</text>
</comment>
<dbReference type="InterPro" id="IPR029071">
    <property type="entry name" value="Ubiquitin-like_domsf"/>
</dbReference>
<dbReference type="EMBL" id="JAAAIN010000383">
    <property type="protein sequence ID" value="KAG0315295.1"/>
    <property type="molecule type" value="Genomic_DNA"/>
</dbReference>
<protein>
    <recommendedName>
        <fullName evidence="5">RING-type domain-containing protein</fullName>
    </recommendedName>
</protein>
<keyword evidence="3" id="KW-0862">Zinc</keyword>
<name>A0A9P6RAG5_9FUNG</name>
<sequence length="375" mass="41844">MTTPRISEKAMTKTLDVILVGNALKAVSVPYLPDDPISILLTRIYTSLGGGRRSFYRQDLFLNGVPLEDHTKSINHYRIFGNTLSYHAIQARNRHKGDIAVHIHIPGGLRVKRTFYFTPDTTISQVRATVDFLSDAPTSEQMSMVPTTPLKADEGLTLAENGITHELIFRITKDLWRKSLPLGKLFSYTNNLNTLGTCAQHSLTDSSVAGCTGDCPVGPGTNVEGTCKCSTIPSTAQTIVHKHGLGLLELTHSTFVCPSCKTHDGITPLTVVLLRCQYRFHGIDHRGQQFTSVWEKVPMDIGYKMFNYLDLMIHWRRLVIESAGVGELDECVICLKTLVDPLTLSCGHQYHKICFKNWDKICPTCQYNRHLLSGN</sequence>
<organism evidence="6 7">
    <name type="scientific">Linnemannia gamsii</name>
    <dbReference type="NCBI Taxonomy" id="64522"/>
    <lineage>
        <taxon>Eukaryota</taxon>
        <taxon>Fungi</taxon>
        <taxon>Fungi incertae sedis</taxon>
        <taxon>Mucoromycota</taxon>
        <taxon>Mortierellomycotina</taxon>
        <taxon>Mortierellomycetes</taxon>
        <taxon>Mortierellales</taxon>
        <taxon>Mortierellaceae</taxon>
        <taxon>Linnemannia</taxon>
    </lineage>
</organism>
<proteinExistence type="predicted"/>
<evidence type="ECO:0000313" key="7">
    <source>
        <dbReference type="Proteomes" id="UP000823405"/>
    </source>
</evidence>
<keyword evidence="7" id="KW-1185">Reference proteome</keyword>
<dbReference type="AlphaFoldDB" id="A0A9P6RAG5"/>
<dbReference type="InterPro" id="IPR001841">
    <property type="entry name" value="Znf_RING"/>
</dbReference>
<dbReference type="PROSITE" id="PS50089">
    <property type="entry name" value="ZF_RING_2"/>
    <property type="match status" value="1"/>
</dbReference>
<keyword evidence="2 4" id="KW-0863">Zinc-finger</keyword>
<dbReference type="InterPro" id="IPR013083">
    <property type="entry name" value="Znf_RING/FYVE/PHD"/>
</dbReference>
<dbReference type="SUPFAM" id="SSF57850">
    <property type="entry name" value="RING/U-box"/>
    <property type="match status" value="1"/>
</dbReference>
<keyword evidence="1" id="KW-0479">Metal-binding</keyword>
<dbReference type="Gene3D" id="3.30.40.10">
    <property type="entry name" value="Zinc/RING finger domain, C3HC4 (zinc finger)"/>
    <property type="match status" value="1"/>
</dbReference>
<feature type="domain" description="RING-type" evidence="5">
    <location>
        <begin position="331"/>
        <end position="366"/>
    </location>
</feature>
<dbReference type="Pfam" id="PF00097">
    <property type="entry name" value="zf-C3HC4"/>
    <property type="match status" value="1"/>
</dbReference>
<dbReference type="OrthoDB" id="428577at2759"/>
<evidence type="ECO:0000256" key="4">
    <source>
        <dbReference type="PROSITE-ProRule" id="PRU00175"/>
    </source>
</evidence>
<dbReference type="SMART" id="SM00184">
    <property type="entry name" value="RING"/>
    <property type="match status" value="1"/>
</dbReference>
<dbReference type="SUPFAM" id="SSF54236">
    <property type="entry name" value="Ubiquitin-like"/>
    <property type="match status" value="1"/>
</dbReference>
<gene>
    <name evidence="6" type="ORF">BGZ97_008399</name>
</gene>
<evidence type="ECO:0000259" key="5">
    <source>
        <dbReference type="PROSITE" id="PS50089"/>
    </source>
</evidence>
<evidence type="ECO:0000256" key="2">
    <source>
        <dbReference type="ARBA" id="ARBA00022771"/>
    </source>
</evidence>
<evidence type="ECO:0000256" key="1">
    <source>
        <dbReference type="ARBA" id="ARBA00022723"/>
    </source>
</evidence>
<evidence type="ECO:0000256" key="3">
    <source>
        <dbReference type="ARBA" id="ARBA00022833"/>
    </source>
</evidence>
<dbReference type="InterPro" id="IPR018957">
    <property type="entry name" value="Znf_C3HC4_RING-type"/>
</dbReference>
<dbReference type="GO" id="GO:0008270">
    <property type="term" value="F:zinc ion binding"/>
    <property type="evidence" value="ECO:0007669"/>
    <property type="project" value="UniProtKB-KW"/>
</dbReference>
<evidence type="ECO:0000313" key="6">
    <source>
        <dbReference type="EMBL" id="KAG0315295.1"/>
    </source>
</evidence>
<reference evidence="6" key="1">
    <citation type="journal article" date="2020" name="Fungal Divers.">
        <title>Resolving the Mortierellaceae phylogeny through synthesis of multi-gene phylogenetics and phylogenomics.</title>
        <authorList>
            <person name="Vandepol N."/>
            <person name="Liber J."/>
            <person name="Desiro A."/>
            <person name="Na H."/>
            <person name="Kennedy M."/>
            <person name="Barry K."/>
            <person name="Grigoriev I.V."/>
            <person name="Miller A.N."/>
            <person name="O'Donnell K."/>
            <person name="Stajich J.E."/>
            <person name="Bonito G."/>
        </authorList>
    </citation>
    <scope>NUCLEOTIDE SEQUENCE</scope>
    <source>
        <strain evidence="6">NVP60</strain>
    </source>
</reference>
<accession>A0A9P6RAG5</accession>
<dbReference type="Proteomes" id="UP000823405">
    <property type="component" value="Unassembled WGS sequence"/>
</dbReference>